<gene>
    <name evidence="1" type="ORF">NCTC8258_01383</name>
</gene>
<dbReference type="Proteomes" id="UP000255509">
    <property type="component" value="Unassembled WGS sequence"/>
</dbReference>
<evidence type="ECO:0000313" key="2">
    <source>
        <dbReference type="Proteomes" id="UP000255509"/>
    </source>
</evidence>
<name>A0A379W3R0_SALET</name>
<reference evidence="1 2" key="1">
    <citation type="submission" date="2018-06" db="EMBL/GenBank/DDBJ databases">
        <authorList>
            <consortium name="Pathogen Informatics"/>
            <person name="Doyle S."/>
        </authorList>
    </citation>
    <scope>NUCLEOTIDE SEQUENCE [LARGE SCALE GENOMIC DNA]</scope>
    <source>
        <strain evidence="1 2">NCTC8258</strain>
    </source>
</reference>
<organism evidence="1 2">
    <name type="scientific">Salmonella enterica I</name>
    <dbReference type="NCBI Taxonomy" id="59201"/>
    <lineage>
        <taxon>Bacteria</taxon>
        <taxon>Pseudomonadati</taxon>
        <taxon>Pseudomonadota</taxon>
        <taxon>Gammaproteobacteria</taxon>
        <taxon>Enterobacterales</taxon>
        <taxon>Enterobacteriaceae</taxon>
        <taxon>Salmonella</taxon>
    </lineage>
</organism>
<dbReference type="AlphaFoldDB" id="A0A379W3R0"/>
<sequence>MLGIIRRKRGAQSPCDAKFRQQWLGAMLPGPERNTVFRQQRHHIAVVHADKIKGQQAGVLAAERTKARTFRQCVFRQRRQPAAPVFGLFNIDIGQPFQRSAQADDPGDVRRPRFQLPGSAFEW</sequence>
<accession>A0A379W3R0</accession>
<proteinExistence type="predicted"/>
<dbReference type="EMBL" id="UGXS01000004">
    <property type="protein sequence ID" value="SUH13728.1"/>
    <property type="molecule type" value="Genomic_DNA"/>
</dbReference>
<protein>
    <submittedName>
        <fullName evidence="1">Uncharacterized protein</fullName>
    </submittedName>
</protein>
<evidence type="ECO:0000313" key="1">
    <source>
        <dbReference type="EMBL" id="SUH13728.1"/>
    </source>
</evidence>